<proteinExistence type="predicted"/>
<organism evidence="3 4">
    <name type="scientific">Actinoplanes friuliensis DSM 7358</name>
    <dbReference type="NCBI Taxonomy" id="1246995"/>
    <lineage>
        <taxon>Bacteria</taxon>
        <taxon>Bacillati</taxon>
        <taxon>Actinomycetota</taxon>
        <taxon>Actinomycetes</taxon>
        <taxon>Micromonosporales</taxon>
        <taxon>Micromonosporaceae</taxon>
        <taxon>Actinoplanes</taxon>
    </lineage>
</organism>
<keyword evidence="2" id="KW-0812">Transmembrane</keyword>
<keyword evidence="2" id="KW-0472">Membrane</keyword>
<name>U5W363_9ACTN</name>
<dbReference type="AlphaFoldDB" id="U5W363"/>
<evidence type="ECO:0000313" key="3">
    <source>
        <dbReference type="EMBL" id="AGZ43648.1"/>
    </source>
</evidence>
<dbReference type="STRING" id="1246995.AFR_26935"/>
<keyword evidence="4" id="KW-1185">Reference proteome</keyword>
<dbReference type="HOGENOM" id="CLU_627950_0_0_11"/>
<feature type="transmembrane region" description="Helical" evidence="2">
    <location>
        <begin position="40"/>
        <end position="59"/>
    </location>
</feature>
<feature type="region of interest" description="Disordered" evidence="1">
    <location>
        <begin position="58"/>
        <end position="78"/>
    </location>
</feature>
<reference evidence="3 4" key="1">
    <citation type="journal article" date="2014" name="J. Biotechnol.">
        <title>Complete genome sequence of the actinobacterium Actinoplanes friuliensis HAG 010964, producer of the lipopeptide antibiotic friulimycin.</title>
        <authorList>
            <person name="Ruckert C."/>
            <person name="Szczepanowski R."/>
            <person name="Albersmeier A."/>
            <person name="Goesmann A."/>
            <person name="Fischer N."/>
            <person name="Steinkamper A."/>
            <person name="Puhler A."/>
            <person name="Biener R."/>
            <person name="Schwartz D."/>
            <person name="Kalinowski J."/>
        </authorList>
    </citation>
    <scope>NUCLEOTIDE SEQUENCE [LARGE SCALE GENOMIC DNA]</scope>
    <source>
        <strain evidence="3 4">DSM 7358</strain>
    </source>
</reference>
<protein>
    <submittedName>
        <fullName evidence="3">Uncharacterized protein</fullName>
    </submittedName>
</protein>
<feature type="compositionally biased region" description="Basic and acidic residues" evidence="1">
    <location>
        <begin position="1"/>
        <end position="14"/>
    </location>
</feature>
<dbReference type="Proteomes" id="UP000017746">
    <property type="component" value="Chromosome"/>
</dbReference>
<dbReference type="OrthoDB" id="3673627at2"/>
<dbReference type="eggNOG" id="ENOG5031T4I">
    <property type="taxonomic scope" value="Bacteria"/>
</dbReference>
<evidence type="ECO:0000256" key="2">
    <source>
        <dbReference type="SAM" id="Phobius"/>
    </source>
</evidence>
<feature type="region of interest" description="Disordered" evidence="1">
    <location>
        <begin position="1"/>
        <end position="24"/>
    </location>
</feature>
<sequence>MTDTDIRTALERATGDLSSPPDLLERVRAGGHRRVVRRRAVLGAGLATVVAGSAAGVGLSRDHGDRRAPVASPLLDGPTRGDLREDTAYLDSVRAAWRDHVGSKRLVGEPKVVWAGTAPHDSRAAVVAQRVREEVASPIGQIDYGMIGFVEQTPAGPVVISLEQMLTLASNSAVALLGPDRDVVMILDDGRDARYSPSLTYDAGGRIRRTFTAPDFRAHDGVFFATAGKQNTSVQIAVRAGRRDGAGSLAVGLANQSALIEAAGGGRPGSGWSGSERLDRRLPGRDRAWPADADLDRDGLGPWDLSTREGYADTYGYWITPAVDTWLIRGATADRRRFVVQTLTAPDGRSRVFLQLETPDAVLNGFTDPGAALTLQVRLPDRQGVVVAAGNATLRYRTRAGGWLPVTGDAALLPDAAREVEVTRAGARPVLVPLRG</sequence>
<evidence type="ECO:0000256" key="1">
    <source>
        <dbReference type="SAM" id="MobiDB-lite"/>
    </source>
</evidence>
<accession>U5W363</accession>
<gene>
    <name evidence="3" type="ORF">AFR_26935</name>
</gene>
<dbReference type="EMBL" id="CP006272">
    <property type="protein sequence ID" value="AGZ43648.1"/>
    <property type="molecule type" value="Genomic_DNA"/>
</dbReference>
<keyword evidence="2" id="KW-1133">Transmembrane helix</keyword>
<dbReference type="RefSeq" id="WP_023364553.1">
    <property type="nucleotide sequence ID" value="NC_022657.1"/>
</dbReference>
<evidence type="ECO:0000313" key="4">
    <source>
        <dbReference type="Proteomes" id="UP000017746"/>
    </source>
</evidence>
<dbReference type="KEGG" id="afs:AFR_26935"/>
<dbReference type="PATRIC" id="fig|1246995.3.peg.5458"/>